<gene>
    <name evidence="1" type="ORF">BpHYR1_040183</name>
</gene>
<name>A0A3M7QHY6_BRAPC</name>
<reference evidence="1 2" key="1">
    <citation type="journal article" date="2018" name="Sci. Rep.">
        <title>Genomic signatures of local adaptation to the degree of environmental predictability in rotifers.</title>
        <authorList>
            <person name="Franch-Gras L."/>
            <person name="Hahn C."/>
            <person name="Garcia-Roger E.M."/>
            <person name="Carmona M.J."/>
            <person name="Serra M."/>
            <person name="Gomez A."/>
        </authorList>
    </citation>
    <scope>NUCLEOTIDE SEQUENCE [LARGE SCALE GENOMIC DNA]</scope>
    <source>
        <strain evidence="1">HYR1</strain>
    </source>
</reference>
<dbReference type="EMBL" id="REGN01006081">
    <property type="protein sequence ID" value="RNA10960.1"/>
    <property type="molecule type" value="Genomic_DNA"/>
</dbReference>
<dbReference type="Proteomes" id="UP000276133">
    <property type="component" value="Unassembled WGS sequence"/>
</dbReference>
<sequence length="67" mass="7832">MNKPATRRRSIFYLDSMASEIKYSFIYPCVCHPFVGVTFPFYHNSAQVLNFWNISTSINKILVILQL</sequence>
<keyword evidence="2" id="KW-1185">Reference proteome</keyword>
<protein>
    <submittedName>
        <fullName evidence="1">Uncharacterized protein</fullName>
    </submittedName>
</protein>
<accession>A0A3M7QHY6</accession>
<evidence type="ECO:0000313" key="1">
    <source>
        <dbReference type="EMBL" id="RNA10960.1"/>
    </source>
</evidence>
<proteinExistence type="predicted"/>
<organism evidence="1 2">
    <name type="scientific">Brachionus plicatilis</name>
    <name type="common">Marine rotifer</name>
    <name type="synonym">Brachionus muelleri</name>
    <dbReference type="NCBI Taxonomy" id="10195"/>
    <lineage>
        <taxon>Eukaryota</taxon>
        <taxon>Metazoa</taxon>
        <taxon>Spiralia</taxon>
        <taxon>Gnathifera</taxon>
        <taxon>Rotifera</taxon>
        <taxon>Eurotatoria</taxon>
        <taxon>Monogononta</taxon>
        <taxon>Pseudotrocha</taxon>
        <taxon>Ploima</taxon>
        <taxon>Brachionidae</taxon>
        <taxon>Brachionus</taxon>
    </lineage>
</organism>
<comment type="caution">
    <text evidence="1">The sequence shown here is derived from an EMBL/GenBank/DDBJ whole genome shotgun (WGS) entry which is preliminary data.</text>
</comment>
<evidence type="ECO:0000313" key="2">
    <source>
        <dbReference type="Proteomes" id="UP000276133"/>
    </source>
</evidence>
<dbReference type="AlphaFoldDB" id="A0A3M7QHY6"/>